<sequence>MSQQLGTLEDLPEDYRADMQKAGVAPLWPMMRNVLPHGAPKPQTAAGYWNYQDIRPLLIRAGELTPVEKAERRVLVLSDPGRGVGAMQATASIYLGLQLLLPGETAPAHVHTPSAVRIIVEGKGGFTVVDGEKLPMEEGDLVLTPGGEWHDHGHEGEEPIVWLDALDLPLFYYLEGSYAKEGPLQSQRNRPDASQVEYLSAGLAPTRRPGAGVRRYPMMRYPWARTEAALRAMAAYGGDEIAELDYVNPETGADILPTMGFTAMMLPAGSKHEPPLRSSSAAFHVIRGRGKTRINGETFEWGPKDTFSVPVFSEITHEADADSFLVRVHDRPLQDKLGYYEERSR</sequence>
<organism evidence="4 5">
    <name type="scientific">Aquicoccus porphyridii</name>
    <dbReference type="NCBI Taxonomy" id="1852029"/>
    <lineage>
        <taxon>Bacteria</taxon>
        <taxon>Pseudomonadati</taxon>
        <taxon>Pseudomonadota</taxon>
        <taxon>Alphaproteobacteria</taxon>
        <taxon>Rhodobacterales</taxon>
        <taxon>Paracoccaceae</taxon>
        <taxon>Aquicoccus</taxon>
    </lineage>
</organism>
<comment type="caution">
    <text evidence="4">The sequence shown here is derived from an EMBL/GenBank/DDBJ whole genome shotgun (WGS) entry which is preliminary data.</text>
</comment>
<accession>A0A5A9ZH80</accession>
<protein>
    <submittedName>
        <fullName evidence="4">Cupin domain-containing protein</fullName>
    </submittedName>
</protein>
<dbReference type="AlphaFoldDB" id="A0A5A9ZH80"/>
<dbReference type="InterPro" id="IPR011051">
    <property type="entry name" value="RmlC_Cupin_sf"/>
</dbReference>
<dbReference type="SUPFAM" id="SSF51182">
    <property type="entry name" value="RmlC-like cupins"/>
    <property type="match status" value="1"/>
</dbReference>
<proteinExistence type="predicted"/>
<dbReference type="PANTHER" id="PTHR41517:SF1">
    <property type="entry name" value="CUPIN"/>
    <property type="match status" value="1"/>
</dbReference>
<evidence type="ECO:0000256" key="1">
    <source>
        <dbReference type="ARBA" id="ARBA00022964"/>
    </source>
</evidence>
<evidence type="ECO:0000313" key="4">
    <source>
        <dbReference type="EMBL" id="KAA0916628.1"/>
    </source>
</evidence>
<dbReference type="InterPro" id="IPR014710">
    <property type="entry name" value="RmlC-like_jellyroll"/>
</dbReference>
<name>A0A5A9ZH80_9RHOB</name>
<evidence type="ECO:0000259" key="3">
    <source>
        <dbReference type="Pfam" id="PF07883"/>
    </source>
</evidence>
<dbReference type="Proteomes" id="UP000325291">
    <property type="component" value="Unassembled WGS sequence"/>
</dbReference>
<dbReference type="InterPro" id="IPR013096">
    <property type="entry name" value="Cupin_2"/>
</dbReference>
<dbReference type="RefSeq" id="WP_111365151.1">
    <property type="nucleotide sequence ID" value="NZ_JASHJG010000052.1"/>
</dbReference>
<dbReference type="InterPro" id="IPR047183">
    <property type="entry name" value="GDO-like"/>
</dbReference>
<dbReference type="FunFam" id="2.60.120.10:FF:000274">
    <property type="entry name" value="Gentisate 1,2-dioxygenase"/>
    <property type="match status" value="1"/>
</dbReference>
<dbReference type="PANTHER" id="PTHR41517">
    <property type="entry name" value="1,2-DIOXYGENASE PROTEIN-RELATED"/>
    <property type="match status" value="1"/>
</dbReference>
<gene>
    <name evidence="4" type="ORF">FLO80_07325</name>
</gene>
<dbReference type="Gene3D" id="2.60.120.10">
    <property type="entry name" value="Jelly Rolls"/>
    <property type="match status" value="1"/>
</dbReference>
<keyword evidence="1" id="KW-0223">Dioxygenase</keyword>
<dbReference type="EMBL" id="VINQ01000004">
    <property type="protein sequence ID" value="KAA0916628.1"/>
    <property type="molecule type" value="Genomic_DNA"/>
</dbReference>
<reference evidence="4 5" key="1">
    <citation type="submission" date="2019-07" db="EMBL/GenBank/DDBJ databases">
        <title>Aquicoccus porphyridii gen. nov., sp. nov., isolated from a small marine red alga, Porphyridium marinum.</title>
        <authorList>
            <person name="Liu L."/>
        </authorList>
    </citation>
    <scope>NUCLEOTIDE SEQUENCE [LARGE SCALE GENOMIC DNA]</scope>
    <source>
        <strain evidence="4 5">L1 8-17</strain>
    </source>
</reference>
<dbReference type="Pfam" id="PF07883">
    <property type="entry name" value="Cupin_2"/>
    <property type="match status" value="1"/>
</dbReference>
<evidence type="ECO:0000256" key="2">
    <source>
        <dbReference type="ARBA" id="ARBA00023002"/>
    </source>
</evidence>
<dbReference type="CDD" id="cd06992">
    <property type="entry name" value="cupin_GDO-like_C"/>
    <property type="match status" value="1"/>
</dbReference>
<keyword evidence="2" id="KW-0560">Oxidoreductase</keyword>
<dbReference type="CDD" id="cd02216">
    <property type="entry name" value="cupin_GDO-like_N"/>
    <property type="match status" value="1"/>
</dbReference>
<keyword evidence="5" id="KW-1185">Reference proteome</keyword>
<dbReference type="GO" id="GO:0051213">
    <property type="term" value="F:dioxygenase activity"/>
    <property type="evidence" value="ECO:0007669"/>
    <property type="project" value="UniProtKB-KW"/>
</dbReference>
<evidence type="ECO:0000313" key="5">
    <source>
        <dbReference type="Proteomes" id="UP000325291"/>
    </source>
</evidence>
<feature type="domain" description="Cupin type-2" evidence="3">
    <location>
        <begin position="97"/>
        <end position="164"/>
    </location>
</feature>